<dbReference type="GO" id="GO:0016586">
    <property type="term" value="C:RSC-type complex"/>
    <property type="evidence" value="ECO:0007669"/>
    <property type="project" value="TreeGrafter"/>
</dbReference>
<dbReference type="AlphaFoldDB" id="A3LMU6"/>
<dbReference type="GO" id="GO:0031490">
    <property type="term" value="F:chromatin DNA binding"/>
    <property type="evidence" value="ECO:0007669"/>
    <property type="project" value="TreeGrafter"/>
</dbReference>
<protein>
    <submittedName>
        <fullName evidence="4">Possible Polyadenylate-binding protein (RRM superfamily)</fullName>
    </submittedName>
</protein>
<dbReference type="EMBL" id="CP000496">
    <property type="protein sequence ID" value="ABN64746.1"/>
    <property type="molecule type" value="Genomic_DNA"/>
</dbReference>
<dbReference type="STRING" id="322104.A3LMU6"/>
<dbReference type="HOGENOM" id="CLU_022149_1_2_1"/>
<feature type="compositionally biased region" description="Basic and acidic residues" evidence="3">
    <location>
        <begin position="45"/>
        <end position="54"/>
    </location>
</feature>
<gene>
    <name evidence="4" type="primary">NPL6</name>
    <name evidence="4" type="ORF">PICST_29359</name>
</gene>
<keyword evidence="2" id="KW-0804">Transcription</keyword>
<dbReference type="OMA" id="STNWLYQ"/>
<evidence type="ECO:0000313" key="5">
    <source>
        <dbReference type="Proteomes" id="UP000002258"/>
    </source>
</evidence>
<keyword evidence="5" id="KW-1185">Reference proteome</keyword>
<evidence type="ECO:0000256" key="2">
    <source>
        <dbReference type="ARBA" id="ARBA00023163"/>
    </source>
</evidence>
<sequence>MPRSSRSSAGSSPEATRSPRAIRAHRSDLSGLDLNEDDGDEEYKIDDNVDVKDELAEEDDDVEDEDTSIVRHRSRKRKATTNDEDDDDEEDDDEEAEEEEEDADEDAEDEPNENAEEEDGEDMKVKQEVKRQPLKEEPRKPKKRGRKKLNITILEDGVYDEDGNPLNVKNDEVVIDHEDPKGHTKIDENGVLQGGRQFRMKTFKLLGHGDQLFMVSTEPARLVGFRDSYLLFKTHRSLFKKVCTNEEKMDLIDRAIIPNSYKGRSVNLVAARSIFREFGAKMIIDGKKVIDDFWEQRAIERGDIAGEYADPLQYFGPVGKVGSVLGDSNTNGGSTPITSTPLVNYQTDPTWMYQIAVKTREHNNKLQEQRNQSFNRGAKDIFTNSTFYPESTQPTSVKYGVYKEEKKPSSLTYDIKFVNPNIKKRATGLKNVPKDIFNDIDDEEIKRAIIAQQEYEKSIV</sequence>
<feature type="compositionally biased region" description="Low complexity" evidence="3">
    <location>
        <begin position="1"/>
        <end position="12"/>
    </location>
</feature>
<evidence type="ECO:0000256" key="3">
    <source>
        <dbReference type="SAM" id="MobiDB-lite"/>
    </source>
</evidence>
<name>A3LMU6_PICST</name>
<dbReference type="PANTHER" id="PTHR22597:SF3">
    <property type="entry name" value="CHROMATIN STRUCTURE-REMODELING COMPLEX SUBUNIT RSC7"/>
    <property type="match status" value="1"/>
</dbReference>
<dbReference type="InParanoid" id="A3LMU6"/>
<feature type="compositionally biased region" description="Acidic residues" evidence="3">
    <location>
        <begin position="55"/>
        <end position="67"/>
    </location>
</feature>
<dbReference type="eggNOG" id="ENOG502QW07">
    <property type="taxonomic scope" value="Eukaryota"/>
</dbReference>
<evidence type="ECO:0000256" key="1">
    <source>
        <dbReference type="ARBA" id="ARBA00023015"/>
    </source>
</evidence>
<proteinExistence type="predicted"/>
<dbReference type="Proteomes" id="UP000002258">
    <property type="component" value="Chromosome 2"/>
</dbReference>
<organism evidence="4 5">
    <name type="scientific">Scheffersomyces stipitis (strain ATCC 58785 / CBS 6054 / NBRC 10063 / NRRL Y-11545)</name>
    <name type="common">Yeast</name>
    <name type="synonym">Pichia stipitis</name>
    <dbReference type="NCBI Taxonomy" id="322104"/>
    <lineage>
        <taxon>Eukaryota</taxon>
        <taxon>Fungi</taxon>
        <taxon>Dikarya</taxon>
        <taxon>Ascomycota</taxon>
        <taxon>Saccharomycotina</taxon>
        <taxon>Pichiomycetes</taxon>
        <taxon>Debaryomycetaceae</taxon>
        <taxon>Scheffersomyces</taxon>
    </lineage>
</organism>
<dbReference type="RefSeq" id="XP_001382775.1">
    <property type="nucleotide sequence ID" value="XM_001382738.1"/>
</dbReference>
<dbReference type="OrthoDB" id="5598844at2759"/>
<keyword evidence="1" id="KW-0805">Transcription regulation</keyword>
<dbReference type="FunCoup" id="A3LMU6">
    <property type="interactions" value="335"/>
</dbReference>
<feature type="region of interest" description="Disordered" evidence="3">
    <location>
        <begin position="1"/>
        <end position="148"/>
    </location>
</feature>
<dbReference type="GeneID" id="4837671"/>
<feature type="compositionally biased region" description="Acidic residues" evidence="3">
    <location>
        <begin position="82"/>
        <end position="121"/>
    </location>
</feature>
<dbReference type="Pfam" id="PF08624">
    <property type="entry name" value="CRC_subunit"/>
    <property type="match status" value="1"/>
</dbReference>
<dbReference type="PANTHER" id="PTHR22597">
    <property type="entry name" value="POLYCOMB GROUP PROTEIN"/>
    <property type="match status" value="1"/>
</dbReference>
<feature type="compositionally biased region" description="Basic and acidic residues" evidence="3">
    <location>
        <begin position="122"/>
        <end position="139"/>
    </location>
</feature>
<reference evidence="4 5" key="1">
    <citation type="journal article" date="2007" name="Nat. Biotechnol.">
        <title>Genome sequence of the lignocellulose-bioconverting and xylose-fermenting yeast Pichia stipitis.</title>
        <authorList>
            <person name="Jeffries T.W."/>
            <person name="Grigoriev I.V."/>
            <person name="Grimwood J."/>
            <person name="Laplaza J.M."/>
            <person name="Aerts A."/>
            <person name="Salamov A."/>
            <person name="Schmutz J."/>
            <person name="Lindquist E."/>
            <person name="Dehal P."/>
            <person name="Shapiro H."/>
            <person name="Jin Y.S."/>
            <person name="Passoth V."/>
            <person name="Richardson P.M."/>
        </authorList>
    </citation>
    <scope>NUCLEOTIDE SEQUENCE [LARGE SCALE GENOMIC DNA]</scope>
    <source>
        <strain evidence="5">ATCC 58785 / CBS 6054 / NBRC 10063 / NRRL Y-11545</strain>
    </source>
</reference>
<dbReference type="InterPro" id="IPR013933">
    <property type="entry name" value="CRC_Rsc7/Swp82"/>
</dbReference>
<dbReference type="KEGG" id="pic:PICST_29359"/>
<accession>A3LMU6</accession>
<evidence type="ECO:0000313" key="4">
    <source>
        <dbReference type="EMBL" id="ABN64746.1"/>
    </source>
</evidence>
<feature type="compositionally biased region" description="Acidic residues" evidence="3">
    <location>
        <begin position="34"/>
        <end position="44"/>
    </location>
</feature>
<feature type="compositionally biased region" description="Basic residues" evidence="3">
    <location>
        <begin position="70"/>
        <end position="79"/>
    </location>
</feature>